<sequence length="262" mass="28570">MFLTAKNPLFYFNSLLQQVGEVGLLLFDTFKNLFKKPWEKRIFIQQLEQIGVRSLPVVSLTAAFGGLVFGLQTYIGFHRYIGPGSETYGGPIISLGLSKELIPILVGLMVSGRVGSAIAAEIGTMKITEQIDALFSLGANPTRYLVVPRTLASLIMLPCLTIYGDIIGMAAGFFYNTYIMGVNRVLYIRNTLLYMELWDIMSGLIKAAVFGVIIALIGCWQGLRTEGGAEGVGRATTRAVVIASILILIVNFFLSMALPADL</sequence>
<evidence type="ECO:0000256" key="5">
    <source>
        <dbReference type="ARBA" id="ARBA00022989"/>
    </source>
</evidence>
<evidence type="ECO:0008006" key="9">
    <source>
        <dbReference type="Google" id="ProtNLM"/>
    </source>
</evidence>
<dbReference type="EMBL" id="BARS01026249">
    <property type="protein sequence ID" value="GAG12999.1"/>
    <property type="molecule type" value="Genomic_DNA"/>
</dbReference>
<dbReference type="GO" id="GO:0043190">
    <property type="term" value="C:ATP-binding cassette (ABC) transporter complex"/>
    <property type="evidence" value="ECO:0007669"/>
    <property type="project" value="InterPro"/>
</dbReference>
<dbReference type="InterPro" id="IPR030802">
    <property type="entry name" value="Permease_MalE"/>
</dbReference>
<feature type="transmembrane region" description="Helical" evidence="7">
    <location>
        <begin position="101"/>
        <end position="120"/>
    </location>
</feature>
<feature type="transmembrane region" description="Helical" evidence="7">
    <location>
        <begin position="235"/>
        <end position="258"/>
    </location>
</feature>
<accession>X0V4B9</accession>
<evidence type="ECO:0000256" key="2">
    <source>
        <dbReference type="ARBA" id="ARBA00007556"/>
    </source>
</evidence>
<keyword evidence="6 7" id="KW-0472">Membrane</keyword>
<dbReference type="PANTHER" id="PTHR30188">
    <property type="entry name" value="ABC TRANSPORTER PERMEASE PROTEIN-RELATED"/>
    <property type="match status" value="1"/>
</dbReference>
<dbReference type="GO" id="GO:0005548">
    <property type="term" value="F:phospholipid transporter activity"/>
    <property type="evidence" value="ECO:0007669"/>
    <property type="project" value="TreeGrafter"/>
</dbReference>
<dbReference type="Pfam" id="PF02405">
    <property type="entry name" value="MlaE"/>
    <property type="match status" value="1"/>
</dbReference>
<feature type="transmembrane region" description="Helical" evidence="7">
    <location>
        <begin position="151"/>
        <end position="175"/>
    </location>
</feature>
<evidence type="ECO:0000256" key="6">
    <source>
        <dbReference type="ARBA" id="ARBA00023136"/>
    </source>
</evidence>
<name>X0V4B9_9ZZZZ</name>
<dbReference type="NCBIfam" id="TIGR00056">
    <property type="entry name" value="MlaE family lipid ABC transporter permease subunit"/>
    <property type="match status" value="1"/>
</dbReference>
<evidence type="ECO:0000256" key="1">
    <source>
        <dbReference type="ARBA" id="ARBA00004141"/>
    </source>
</evidence>
<keyword evidence="5 7" id="KW-1133">Transmembrane helix</keyword>
<proteinExistence type="inferred from homology"/>
<feature type="transmembrane region" description="Helical" evidence="7">
    <location>
        <begin position="200"/>
        <end position="223"/>
    </location>
</feature>
<keyword evidence="4 7" id="KW-0812">Transmembrane</keyword>
<feature type="transmembrane region" description="Helical" evidence="7">
    <location>
        <begin position="55"/>
        <end position="81"/>
    </location>
</feature>
<evidence type="ECO:0000256" key="3">
    <source>
        <dbReference type="ARBA" id="ARBA00022448"/>
    </source>
</evidence>
<dbReference type="InterPro" id="IPR003453">
    <property type="entry name" value="ABC_MlaE_roteobac"/>
</dbReference>
<feature type="transmembrane region" description="Helical" evidence="7">
    <location>
        <begin position="15"/>
        <end position="34"/>
    </location>
</feature>
<comment type="similarity">
    <text evidence="2">Belongs to the MlaE permease family.</text>
</comment>
<dbReference type="AlphaFoldDB" id="X0V4B9"/>
<comment type="caution">
    <text evidence="8">The sequence shown here is derived from an EMBL/GenBank/DDBJ whole genome shotgun (WGS) entry which is preliminary data.</text>
</comment>
<keyword evidence="3" id="KW-0813">Transport</keyword>
<evidence type="ECO:0000256" key="7">
    <source>
        <dbReference type="SAM" id="Phobius"/>
    </source>
</evidence>
<evidence type="ECO:0000313" key="8">
    <source>
        <dbReference type="EMBL" id="GAG12999.1"/>
    </source>
</evidence>
<protein>
    <recommendedName>
        <fullName evidence="9">ABC transporter permease</fullName>
    </recommendedName>
</protein>
<organism evidence="8">
    <name type="scientific">marine sediment metagenome</name>
    <dbReference type="NCBI Taxonomy" id="412755"/>
    <lineage>
        <taxon>unclassified sequences</taxon>
        <taxon>metagenomes</taxon>
        <taxon>ecological metagenomes</taxon>
    </lineage>
</organism>
<gene>
    <name evidence="8" type="ORF">S01H1_41388</name>
</gene>
<reference evidence="8" key="1">
    <citation type="journal article" date="2014" name="Front. Microbiol.">
        <title>High frequency of phylogenetically diverse reductive dehalogenase-homologous genes in deep subseafloor sedimentary metagenomes.</title>
        <authorList>
            <person name="Kawai M."/>
            <person name="Futagami T."/>
            <person name="Toyoda A."/>
            <person name="Takaki Y."/>
            <person name="Nishi S."/>
            <person name="Hori S."/>
            <person name="Arai W."/>
            <person name="Tsubouchi T."/>
            <person name="Morono Y."/>
            <person name="Uchiyama I."/>
            <person name="Ito T."/>
            <person name="Fujiyama A."/>
            <person name="Inagaki F."/>
            <person name="Takami H."/>
        </authorList>
    </citation>
    <scope>NUCLEOTIDE SEQUENCE</scope>
    <source>
        <strain evidence="8">Expedition CK06-06</strain>
    </source>
</reference>
<dbReference type="PANTHER" id="PTHR30188:SF4">
    <property type="entry name" value="PROTEIN TRIGALACTOSYLDIACYLGLYCEROL 1, CHLOROPLASTIC"/>
    <property type="match status" value="1"/>
</dbReference>
<comment type="subcellular location">
    <subcellularLocation>
        <location evidence="1">Membrane</location>
        <topology evidence="1">Multi-pass membrane protein</topology>
    </subcellularLocation>
</comment>
<evidence type="ECO:0000256" key="4">
    <source>
        <dbReference type="ARBA" id="ARBA00022692"/>
    </source>
</evidence>